<accession>A0ABP1FQ91</accession>
<dbReference type="EMBL" id="CAXHTA020000006">
    <property type="protein sequence ID" value="CAL5222113.1"/>
    <property type="molecule type" value="Genomic_DNA"/>
</dbReference>
<keyword evidence="2" id="KW-0012">Acyltransferase</keyword>
<dbReference type="Gene3D" id="3.40.630.30">
    <property type="match status" value="1"/>
</dbReference>
<protein>
    <submittedName>
        <fullName evidence="4">G4428 protein</fullName>
    </submittedName>
</protein>
<sequence>MMSQTSADYVGTLSLHEICNRSHIAIRRARAGDAKTIAQICSKAFEISTLQKLGPEAGFAAKLGTVLATAVEADVERQVTSAVEGKRKAAQEARLLLLDRQARGMRAQIAAMKEGRILSRNVAFSPSDRTQLQRLRKKRMCTGFVAEDSASGELIGCAFASFLAAEAMMPPPWPTSKPARYYMSNLAVLPEHRRRGAALALLKACELLGRRWGEDSMWLHTNKRNAGAIALYKGADYEVCGERPDGLTGIFTGGRDLLFRKELPHWKSPCAREQVVSISGERRKSDNTYVWEPVITKD</sequence>
<dbReference type="InterPro" id="IPR050680">
    <property type="entry name" value="YpeA/RimI_acetyltransf"/>
</dbReference>
<evidence type="ECO:0000313" key="5">
    <source>
        <dbReference type="Proteomes" id="UP001497392"/>
    </source>
</evidence>
<dbReference type="Proteomes" id="UP001497392">
    <property type="component" value="Unassembled WGS sequence"/>
</dbReference>
<evidence type="ECO:0000259" key="3">
    <source>
        <dbReference type="PROSITE" id="PS51186"/>
    </source>
</evidence>
<keyword evidence="1" id="KW-0808">Transferase</keyword>
<dbReference type="SUPFAM" id="SSF55729">
    <property type="entry name" value="Acyl-CoA N-acyltransferases (Nat)"/>
    <property type="match status" value="1"/>
</dbReference>
<proteinExistence type="predicted"/>
<feature type="domain" description="N-acetyltransferase" evidence="3">
    <location>
        <begin position="103"/>
        <end position="264"/>
    </location>
</feature>
<evidence type="ECO:0000313" key="4">
    <source>
        <dbReference type="EMBL" id="CAL5222113.1"/>
    </source>
</evidence>
<reference evidence="4 5" key="1">
    <citation type="submission" date="2024-06" db="EMBL/GenBank/DDBJ databases">
        <authorList>
            <person name="Kraege A."/>
            <person name="Thomma B."/>
        </authorList>
    </citation>
    <scope>NUCLEOTIDE SEQUENCE [LARGE SCALE GENOMIC DNA]</scope>
</reference>
<dbReference type="PROSITE" id="PS51186">
    <property type="entry name" value="GNAT"/>
    <property type="match status" value="1"/>
</dbReference>
<name>A0ABP1FQ91_9CHLO</name>
<dbReference type="InterPro" id="IPR016181">
    <property type="entry name" value="Acyl_CoA_acyltransferase"/>
</dbReference>
<organism evidence="4 5">
    <name type="scientific">Coccomyxa viridis</name>
    <dbReference type="NCBI Taxonomy" id="1274662"/>
    <lineage>
        <taxon>Eukaryota</taxon>
        <taxon>Viridiplantae</taxon>
        <taxon>Chlorophyta</taxon>
        <taxon>core chlorophytes</taxon>
        <taxon>Trebouxiophyceae</taxon>
        <taxon>Trebouxiophyceae incertae sedis</taxon>
        <taxon>Coccomyxaceae</taxon>
        <taxon>Coccomyxa</taxon>
    </lineage>
</organism>
<dbReference type="Pfam" id="PF00583">
    <property type="entry name" value="Acetyltransf_1"/>
    <property type="match status" value="1"/>
</dbReference>
<dbReference type="CDD" id="cd04301">
    <property type="entry name" value="NAT_SF"/>
    <property type="match status" value="1"/>
</dbReference>
<dbReference type="PANTHER" id="PTHR43420:SF47">
    <property type="entry name" value="N-ACETYLTRANSFERASE DOMAIN-CONTAINING PROTEIN"/>
    <property type="match status" value="1"/>
</dbReference>
<evidence type="ECO:0000256" key="1">
    <source>
        <dbReference type="ARBA" id="ARBA00022679"/>
    </source>
</evidence>
<gene>
    <name evidence="4" type="primary">g4428</name>
    <name evidence="4" type="ORF">VP750_LOCUS3772</name>
</gene>
<evidence type="ECO:0000256" key="2">
    <source>
        <dbReference type="ARBA" id="ARBA00023315"/>
    </source>
</evidence>
<comment type="caution">
    <text evidence="4">The sequence shown here is derived from an EMBL/GenBank/DDBJ whole genome shotgun (WGS) entry which is preliminary data.</text>
</comment>
<dbReference type="PANTHER" id="PTHR43420">
    <property type="entry name" value="ACETYLTRANSFERASE"/>
    <property type="match status" value="1"/>
</dbReference>
<keyword evidence="5" id="KW-1185">Reference proteome</keyword>
<dbReference type="InterPro" id="IPR000182">
    <property type="entry name" value="GNAT_dom"/>
</dbReference>